<dbReference type="Pfam" id="PF20058">
    <property type="entry name" value="DUF6457"/>
    <property type="match status" value="1"/>
</dbReference>
<protein>
    <recommendedName>
        <fullName evidence="1">DUF6457 domain-containing protein</fullName>
    </recommendedName>
</protein>
<dbReference type="EMBL" id="ABYQ02000004">
    <property type="protein sequence ID" value="EFQ81192.1"/>
    <property type="molecule type" value="Genomic_DNA"/>
</dbReference>
<dbReference type="HOGENOM" id="CLU_154370_0_0_11"/>
<evidence type="ECO:0000313" key="2">
    <source>
        <dbReference type="EMBL" id="EFQ81192.1"/>
    </source>
</evidence>
<dbReference type="eggNOG" id="ENOG50339RQ">
    <property type="taxonomic scope" value="Bacteria"/>
</dbReference>
<dbReference type="Proteomes" id="UP000003020">
    <property type="component" value="Unassembled WGS sequence"/>
</dbReference>
<feature type="domain" description="DUF6457" evidence="1">
    <location>
        <begin position="11"/>
        <end position="69"/>
    </location>
</feature>
<dbReference type="InterPro" id="IPR045598">
    <property type="entry name" value="DUF6457"/>
</dbReference>
<comment type="caution">
    <text evidence="2">The sequence shown here is derived from an EMBL/GenBank/DDBJ whole genome shotgun (WGS) entry which is preliminary data.</text>
</comment>
<sequence>MVMSQTHEDPIQSAHEWLEEAARHLGLDPQEATALTREILDLTKDVAHNRSRPAAPLTAFLVGLASSNVEEARSNIDVLKQELQ</sequence>
<organism evidence="2 3">
    <name type="scientific">Corynebacterium pseudogenitalium ATCC 33035</name>
    <dbReference type="NCBI Taxonomy" id="525264"/>
    <lineage>
        <taxon>Bacteria</taxon>
        <taxon>Bacillati</taxon>
        <taxon>Actinomycetota</taxon>
        <taxon>Actinomycetes</taxon>
        <taxon>Mycobacteriales</taxon>
        <taxon>Corynebacteriaceae</taxon>
        <taxon>Corynebacterium</taxon>
    </lineage>
</organism>
<evidence type="ECO:0000313" key="3">
    <source>
        <dbReference type="Proteomes" id="UP000003020"/>
    </source>
</evidence>
<accession>E2S2U6</accession>
<proteinExistence type="predicted"/>
<evidence type="ECO:0000259" key="1">
    <source>
        <dbReference type="Pfam" id="PF20058"/>
    </source>
</evidence>
<reference evidence="2 3" key="1">
    <citation type="submission" date="2010-08" db="EMBL/GenBank/DDBJ databases">
        <authorList>
            <person name="Muzny D."/>
            <person name="Qin X."/>
            <person name="Buhay C."/>
            <person name="Dugan-Rocha S."/>
            <person name="Ding Y."/>
            <person name="Chen G."/>
            <person name="Hawes A."/>
            <person name="Holder M."/>
            <person name="Jhangiani S."/>
            <person name="Johnson A."/>
            <person name="Khan Z."/>
            <person name="Li Z."/>
            <person name="Liu W."/>
            <person name="Liu X."/>
            <person name="Perez L."/>
            <person name="Shen H."/>
            <person name="Wang Q."/>
            <person name="Watt J."/>
            <person name="Xi L."/>
            <person name="Xin Y."/>
            <person name="Zhou J."/>
            <person name="Deng J."/>
            <person name="Jiang H."/>
            <person name="Liu Y."/>
            <person name="Qu J."/>
            <person name="Song X.-Z."/>
            <person name="Zhang L."/>
            <person name="Villasana D."/>
            <person name="Johnson A."/>
            <person name="Liu J."/>
            <person name="Liyanage D."/>
            <person name="Lorensuhewa L."/>
            <person name="Robinson T."/>
            <person name="Song A."/>
            <person name="Song B.-B."/>
            <person name="Dinh H."/>
            <person name="Thornton R."/>
            <person name="Coyle M."/>
            <person name="Francisco L."/>
            <person name="Jackson L."/>
            <person name="Javaid M."/>
            <person name="Korchina V."/>
            <person name="Kovar C."/>
            <person name="Mata R."/>
            <person name="Mathew T."/>
            <person name="Ngo R."/>
            <person name="Nguyen L."/>
            <person name="Nguyen N."/>
            <person name="Okwuonu G."/>
            <person name="Ongeri F."/>
            <person name="Pham C."/>
            <person name="Simmons D."/>
            <person name="Wilczek-Boney K."/>
            <person name="Hale W."/>
            <person name="Jakkamsetti A."/>
            <person name="Pham P."/>
            <person name="Ruth R."/>
            <person name="San Lucas F."/>
            <person name="Warren J."/>
            <person name="Zhang J."/>
            <person name="Zhao Z."/>
            <person name="Zhou C."/>
            <person name="Zhu D."/>
            <person name="Lee S."/>
            <person name="Bess C."/>
            <person name="Blankenburg K."/>
            <person name="Forbes L."/>
            <person name="Fu Q."/>
            <person name="Gubbala S."/>
            <person name="Hirani K."/>
            <person name="Jayaseelan J.C."/>
            <person name="Lara F."/>
            <person name="Munidasa M."/>
            <person name="Palculict T."/>
            <person name="Patil S."/>
            <person name="Pu L.-L."/>
            <person name="Saada N."/>
            <person name="Tang L."/>
            <person name="Weissenberger G."/>
            <person name="Zhu Y."/>
            <person name="Hemphill L."/>
            <person name="Shang Y."/>
            <person name="Youmans B."/>
            <person name="Ayvaz T."/>
            <person name="Ross M."/>
            <person name="Santibanez J."/>
            <person name="Aqrawi P."/>
            <person name="Gross S."/>
            <person name="Joshi V."/>
            <person name="Fowler G."/>
            <person name="Nazareth L."/>
            <person name="Reid J."/>
            <person name="Worley K."/>
            <person name="Petrosino J."/>
            <person name="Highlander S."/>
            <person name="Gibbs R."/>
        </authorList>
    </citation>
    <scope>NUCLEOTIDE SEQUENCE [LARGE SCALE GENOMIC DNA]</scope>
    <source>
        <strain evidence="2 3">ATCC 33035</strain>
    </source>
</reference>
<gene>
    <name evidence="2" type="ORF">HMPREF0305_10819</name>
</gene>
<keyword evidence="3" id="KW-1185">Reference proteome</keyword>
<dbReference type="AlphaFoldDB" id="E2S2U6"/>
<name>E2S2U6_9CORY</name>